<dbReference type="HOGENOM" id="CLU_258880_0_0_1"/>
<dbReference type="InterPro" id="IPR012337">
    <property type="entry name" value="RNaseH-like_sf"/>
</dbReference>
<dbReference type="GO" id="GO:0030170">
    <property type="term" value="F:pyridoxal phosphate binding"/>
    <property type="evidence" value="ECO:0007669"/>
    <property type="project" value="InterPro"/>
</dbReference>
<dbReference type="GO" id="GO:0004523">
    <property type="term" value="F:RNA-DNA hybrid ribonuclease activity"/>
    <property type="evidence" value="ECO:0007669"/>
    <property type="project" value="InterPro"/>
</dbReference>
<dbReference type="SUPFAM" id="SSF53383">
    <property type="entry name" value="PLP-dependent transferases"/>
    <property type="match status" value="1"/>
</dbReference>
<keyword evidence="3" id="KW-0808">Transferase</keyword>
<dbReference type="Pfam" id="PF13456">
    <property type="entry name" value="RVT_3"/>
    <property type="match status" value="1"/>
</dbReference>
<evidence type="ECO:0000313" key="7">
    <source>
        <dbReference type="EnsemblPlants" id="OB12G17670.1"/>
    </source>
</evidence>
<evidence type="ECO:0000259" key="6">
    <source>
        <dbReference type="PROSITE" id="PS50878"/>
    </source>
</evidence>
<evidence type="ECO:0000313" key="8">
    <source>
        <dbReference type="Proteomes" id="UP000006038"/>
    </source>
</evidence>
<dbReference type="SUPFAM" id="SSF56672">
    <property type="entry name" value="DNA/RNA polymerases"/>
    <property type="match status" value="1"/>
</dbReference>
<dbReference type="InterPro" id="IPR015422">
    <property type="entry name" value="PyrdxlP-dep_Trfase_small"/>
</dbReference>
<dbReference type="EnsemblPlants" id="OB12G17670.1">
    <property type="protein sequence ID" value="OB12G17670.1"/>
    <property type="gene ID" value="OB12G17670"/>
</dbReference>
<dbReference type="InterPro" id="IPR044730">
    <property type="entry name" value="RNase_H-like_dom_plant"/>
</dbReference>
<dbReference type="SUPFAM" id="SSF56219">
    <property type="entry name" value="DNase I-like"/>
    <property type="match status" value="1"/>
</dbReference>
<dbReference type="Pfam" id="PF00266">
    <property type="entry name" value="Aminotran_5"/>
    <property type="match status" value="1"/>
</dbReference>
<dbReference type="Pfam" id="PF13966">
    <property type="entry name" value="zf-RVT"/>
    <property type="match status" value="1"/>
</dbReference>
<dbReference type="NCBIfam" id="TIGR01979">
    <property type="entry name" value="sufS"/>
    <property type="match status" value="1"/>
</dbReference>
<dbReference type="GO" id="GO:0006534">
    <property type="term" value="P:cysteine metabolic process"/>
    <property type="evidence" value="ECO:0007669"/>
    <property type="project" value="InterPro"/>
</dbReference>
<reference evidence="7" key="1">
    <citation type="journal article" date="2013" name="Nat. Commun.">
        <title>Whole-genome sequencing of Oryza brachyantha reveals mechanisms underlying Oryza genome evolution.</title>
        <authorList>
            <person name="Chen J."/>
            <person name="Huang Q."/>
            <person name="Gao D."/>
            <person name="Wang J."/>
            <person name="Lang Y."/>
            <person name="Liu T."/>
            <person name="Li B."/>
            <person name="Bai Z."/>
            <person name="Luis Goicoechea J."/>
            <person name="Liang C."/>
            <person name="Chen C."/>
            <person name="Zhang W."/>
            <person name="Sun S."/>
            <person name="Liao Y."/>
            <person name="Zhang X."/>
            <person name="Yang L."/>
            <person name="Song C."/>
            <person name="Wang M."/>
            <person name="Shi J."/>
            <person name="Liu G."/>
            <person name="Liu J."/>
            <person name="Zhou H."/>
            <person name="Zhou W."/>
            <person name="Yu Q."/>
            <person name="An N."/>
            <person name="Chen Y."/>
            <person name="Cai Q."/>
            <person name="Wang B."/>
            <person name="Liu B."/>
            <person name="Min J."/>
            <person name="Huang Y."/>
            <person name="Wu H."/>
            <person name="Li Z."/>
            <person name="Zhang Y."/>
            <person name="Yin Y."/>
            <person name="Song W."/>
            <person name="Jiang J."/>
            <person name="Jackson S.A."/>
            <person name="Wing R.A."/>
            <person name="Wang J."/>
            <person name="Chen M."/>
        </authorList>
    </citation>
    <scope>NUCLEOTIDE SEQUENCE [LARGE SCALE GENOMIC DNA]</scope>
    <source>
        <strain evidence="7">cv. IRGC 101232</strain>
    </source>
</reference>
<keyword evidence="8" id="KW-1185">Reference proteome</keyword>
<evidence type="ECO:0000256" key="2">
    <source>
        <dbReference type="ARBA" id="ARBA00012239"/>
    </source>
</evidence>
<dbReference type="InterPro" id="IPR036691">
    <property type="entry name" value="Endo/exonu/phosph_ase_sf"/>
</dbReference>
<dbReference type="GO" id="GO:0003676">
    <property type="term" value="F:nucleic acid binding"/>
    <property type="evidence" value="ECO:0007669"/>
    <property type="project" value="InterPro"/>
</dbReference>
<dbReference type="InterPro" id="IPR010970">
    <property type="entry name" value="Cys_dSase_SufS"/>
</dbReference>
<evidence type="ECO:0000256" key="4">
    <source>
        <dbReference type="ARBA" id="ARBA00022898"/>
    </source>
</evidence>
<dbReference type="InterPro" id="IPR002156">
    <property type="entry name" value="RNaseH_domain"/>
</dbReference>
<evidence type="ECO:0000256" key="1">
    <source>
        <dbReference type="ARBA" id="ARBA00001933"/>
    </source>
</evidence>
<feature type="domain" description="Reverse transcriptase" evidence="6">
    <location>
        <begin position="253"/>
        <end position="513"/>
    </location>
</feature>
<dbReference type="InterPro" id="IPR043502">
    <property type="entry name" value="DNA/RNA_pol_sf"/>
</dbReference>
<dbReference type="InterPro" id="IPR015424">
    <property type="entry name" value="PyrdxlP-dep_Trfase"/>
</dbReference>
<dbReference type="Gene3D" id="3.90.1150.10">
    <property type="entry name" value="Aspartate Aminotransferase, domain 1"/>
    <property type="match status" value="1"/>
</dbReference>
<accession>J3NCQ9</accession>
<dbReference type="CDD" id="cd06222">
    <property type="entry name" value="RNase_H_like"/>
    <property type="match status" value="1"/>
</dbReference>
<dbReference type="PANTHER" id="PTHR43586">
    <property type="entry name" value="CYSTEINE DESULFURASE"/>
    <property type="match status" value="1"/>
</dbReference>
<dbReference type="Proteomes" id="UP000006038">
    <property type="component" value="Chromosome 12"/>
</dbReference>
<dbReference type="GO" id="GO:0031071">
    <property type="term" value="F:cysteine desulfurase activity"/>
    <property type="evidence" value="ECO:0007669"/>
    <property type="project" value="UniProtKB-EC"/>
</dbReference>
<dbReference type="Gramene" id="OB12G17670.1">
    <property type="protein sequence ID" value="OB12G17670.1"/>
    <property type="gene ID" value="OB12G17670"/>
</dbReference>
<dbReference type="InterPro" id="IPR000192">
    <property type="entry name" value="Aminotrans_V_dom"/>
</dbReference>
<dbReference type="InterPro" id="IPR000477">
    <property type="entry name" value="RT_dom"/>
</dbReference>
<organism evidence="7">
    <name type="scientific">Oryza brachyantha</name>
    <name type="common">malo sina</name>
    <dbReference type="NCBI Taxonomy" id="4533"/>
    <lineage>
        <taxon>Eukaryota</taxon>
        <taxon>Viridiplantae</taxon>
        <taxon>Streptophyta</taxon>
        <taxon>Embryophyta</taxon>
        <taxon>Tracheophyta</taxon>
        <taxon>Spermatophyta</taxon>
        <taxon>Magnoliopsida</taxon>
        <taxon>Liliopsida</taxon>
        <taxon>Poales</taxon>
        <taxon>Poaceae</taxon>
        <taxon>BOP clade</taxon>
        <taxon>Oryzoideae</taxon>
        <taxon>Oryzeae</taxon>
        <taxon>Oryzinae</taxon>
        <taxon>Oryza</taxon>
    </lineage>
</organism>
<name>J3NCQ9_ORYBR</name>
<evidence type="ECO:0000256" key="3">
    <source>
        <dbReference type="ARBA" id="ARBA00022679"/>
    </source>
</evidence>
<dbReference type="OMA" id="WHARIPP"/>
<dbReference type="STRING" id="4533.J3NCQ9"/>
<dbReference type="InterPro" id="IPR015421">
    <property type="entry name" value="PyrdxlP-dep_Trfase_major"/>
</dbReference>
<dbReference type="CDD" id="cd06453">
    <property type="entry name" value="SufS_like"/>
    <property type="match status" value="1"/>
</dbReference>
<evidence type="ECO:0000256" key="5">
    <source>
        <dbReference type="ARBA" id="ARBA00050776"/>
    </source>
</evidence>
<keyword evidence="4" id="KW-0663">Pyridoxal phosphate</keyword>
<reference evidence="7" key="2">
    <citation type="submission" date="2013-04" db="UniProtKB">
        <authorList>
            <consortium name="EnsemblPlants"/>
        </authorList>
    </citation>
    <scope>IDENTIFICATION</scope>
</reference>
<comment type="catalytic activity">
    <reaction evidence="5">
        <text>(sulfur carrier)-H + L-cysteine = (sulfur carrier)-SH + L-alanine</text>
        <dbReference type="Rhea" id="RHEA:43892"/>
        <dbReference type="Rhea" id="RHEA-COMP:14737"/>
        <dbReference type="Rhea" id="RHEA-COMP:14739"/>
        <dbReference type="ChEBI" id="CHEBI:29917"/>
        <dbReference type="ChEBI" id="CHEBI:35235"/>
        <dbReference type="ChEBI" id="CHEBI:57972"/>
        <dbReference type="ChEBI" id="CHEBI:64428"/>
        <dbReference type="EC" id="2.8.1.7"/>
    </reaction>
</comment>
<proteinExistence type="predicted"/>
<dbReference type="CDD" id="cd01650">
    <property type="entry name" value="RT_nLTR_like"/>
    <property type="match status" value="1"/>
</dbReference>
<dbReference type="eggNOG" id="KOG1549">
    <property type="taxonomic scope" value="Eukaryota"/>
</dbReference>
<dbReference type="InterPro" id="IPR026960">
    <property type="entry name" value="RVT-Znf"/>
</dbReference>
<comment type="cofactor">
    <cofactor evidence="1">
        <name>pyridoxal 5'-phosphate</name>
        <dbReference type="ChEBI" id="CHEBI:597326"/>
    </cofactor>
</comment>
<dbReference type="Pfam" id="PF00078">
    <property type="entry name" value="RVT_1"/>
    <property type="match status" value="1"/>
</dbReference>
<dbReference type="PANTHER" id="PTHR43586:SF8">
    <property type="entry name" value="CYSTEINE DESULFURASE 1, CHLOROPLASTIC"/>
    <property type="match status" value="1"/>
</dbReference>
<protein>
    <recommendedName>
        <fullName evidence="2">cysteine desulfurase</fullName>
        <ecNumber evidence="2">2.8.1.7</ecNumber>
    </recommendedName>
</protein>
<dbReference type="PROSITE" id="PS50878">
    <property type="entry name" value="RT_POL"/>
    <property type="match status" value="1"/>
</dbReference>
<dbReference type="SUPFAM" id="SSF53098">
    <property type="entry name" value="Ribonuclease H-like"/>
    <property type="match status" value="1"/>
</dbReference>
<dbReference type="eggNOG" id="KOG1075">
    <property type="taxonomic scope" value="Eukaryota"/>
</dbReference>
<dbReference type="EC" id="2.8.1.7" evidence="2"/>
<sequence length="1334" mass="148631">MAGFQEIVSKCDLLDIGYSGLPYTWDNRQSGDRNVKARLDRALGDSRFMNLHGDTKVDHIPATESDHCALLITVAKGGQSSSIGRGRLQESLKLWDREIFGSIRKKITGLQAELKMKERGLCTRGQQRKRNTAFFQARAKARAKSNRITSIHNSLGMVVSDQRGIEQLAAGFYQKLFSAQEDVSPTIVTQWVPVKVSDQMNEALDNPFTALEVERALFQMAPGKAPGADGFNAGFFQKNWALVKHNVIESVLGFLNGGSMPEEVNKTVLVLIPKVPNPKDFTQYRPISLCSVIYKICSKVMANRLRLILDEVISEEQSGFVPGRLITDNVLIAYECIHYLRRKKGKEGACAVKIDMTKAYDRVDWGFLDAIMSALGFSAKWRELVMKCVSSVSFSVKVNGQLSPVFKPRGPYISVFICDLRGRGVRVARFSPWISHLLFADDSTIFMPASKESAERVANILGNYHKGSGQLVNRQKSAIFLSRNSDDNVKREVHQILNIVNEALGERYLGLPTSVGRVSDGVFNYIPDRVRSFINGWGRGLASWAGREVLIKANAQAVPTYPMSCFKIPAPINKRLRTCISNYWWGSSVDNHKIHRQRWELLTNSKHAGGMGFRDMALFNKAMLGKQGWRLPTRPEGLCAKGEAWLLYAVRSAYHLLKEHNPQSNLAAGSSNNSKWWNLIWKLMVPPKVRVFWWRVMHGFLPTKSELKRRHVEKDDLCEVCGDEVEDFFHIAVTCLCAKAFWEAIKNITGYKLPRLNPKTWVTDILSIETGDPMHAGIIVCGCWVLWTGRNARRRGKISWEPGAAATYVARLVEELVCLEVPKVPPTKKIQERWKKPEQGWCKVNTDASFSVTEHAGSTGAILRGHDGVVQGCKAKWYSELQDVLTAEAVAARDGLRLDIAHGCSRLVVEVDNQACVNQDSNLFLLRYGHYSIFPSLEFDGSKLVYFDNGATSQKPSCVMKTLDEYYRSYNSNVHRGIHVLSAKATDAYESARTKVANFVNATDSREIVFTRNATEAINLVAYSWGLSNLKQGDEIVLTVAEHHSAIVPWQFVSQKTGATLKYVGLTKEEVPDIEQLKGLLSNKTKIVVVHHVANVLGSMLPIEDIVAWSNKVGAKVLVDACQSVPHMPVDVQRLGADFLVASSHKMCGPTGVGFLHGKIDLLSSMEPFLGGGEMIADVFQDKSTYAEPPSRFEAGTPAIGEAIGLGAAIDYLSQIGMQKIHEYEKELATYLYESLISVPNVRIYGPAPCQTDHRAPLCSFNVENVHPTDIAEILDLQHGVAIRSGHHCAQILHRTLGINASARASLHFYNTKEEVDVFVHALKDTIDFLTSEH</sequence>
<dbReference type="Gene3D" id="3.40.640.10">
    <property type="entry name" value="Type I PLP-dependent aspartate aminotransferase-like (Major domain)"/>
    <property type="match status" value="1"/>
</dbReference>